<accession>A0A1W2C0R1</accession>
<evidence type="ECO:0000313" key="1">
    <source>
        <dbReference type="EMBL" id="SMC78769.1"/>
    </source>
</evidence>
<keyword evidence="2" id="KW-1185">Reference proteome</keyword>
<evidence type="ECO:0008006" key="3">
    <source>
        <dbReference type="Google" id="ProtNLM"/>
    </source>
</evidence>
<gene>
    <name evidence="1" type="ORF">SAMN04488524_2808</name>
</gene>
<reference evidence="2" key="1">
    <citation type="submission" date="2017-04" db="EMBL/GenBank/DDBJ databases">
        <authorList>
            <person name="Varghese N."/>
            <person name="Submissions S."/>
        </authorList>
    </citation>
    <scope>NUCLEOTIDE SEQUENCE [LARGE SCALE GENOMIC DNA]</scope>
    <source>
        <strain evidence="2">DSM 12126</strain>
    </source>
</reference>
<dbReference type="Proteomes" id="UP000192756">
    <property type="component" value="Unassembled WGS sequence"/>
</dbReference>
<sequence>MKTILIPTDFNASALNCIPNLCAGIDEKELNIIFVHLFRLSDSVADLLMLSRRSKEFEYIGDDFHQGCRELKSAFPVIKSVRIEFFYGSTLRMFKNFLDAQAVDGILHPDFWNCEKLNKNSINPSDLIAKSGLPAVTILKKHEKISPETTPVLEEELMVV</sequence>
<dbReference type="STRING" id="151894.SAMN04488524_2808"/>
<proteinExistence type="predicted"/>
<protein>
    <recommendedName>
        <fullName evidence="3">Universal stress protein family protein</fullName>
    </recommendedName>
</protein>
<dbReference type="AlphaFoldDB" id="A0A1W2C0R1"/>
<organism evidence="1 2">
    <name type="scientific">Pedobacter africanus</name>
    <dbReference type="NCBI Taxonomy" id="151894"/>
    <lineage>
        <taxon>Bacteria</taxon>
        <taxon>Pseudomonadati</taxon>
        <taxon>Bacteroidota</taxon>
        <taxon>Sphingobacteriia</taxon>
        <taxon>Sphingobacteriales</taxon>
        <taxon>Sphingobacteriaceae</taxon>
        <taxon>Pedobacter</taxon>
    </lineage>
</organism>
<name>A0A1W2C0R1_9SPHI</name>
<dbReference type="EMBL" id="FWXT01000001">
    <property type="protein sequence ID" value="SMC78769.1"/>
    <property type="molecule type" value="Genomic_DNA"/>
</dbReference>
<dbReference type="RefSeq" id="WP_084239443.1">
    <property type="nucleotide sequence ID" value="NZ_FWXT01000001.1"/>
</dbReference>
<dbReference type="OrthoDB" id="893860at2"/>
<evidence type="ECO:0000313" key="2">
    <source>
        <dbReference type="Proteomes" id="UP000192756"/>
    </source>
</evidence>